<evidence type="ECO:0000256" key="3">
    <source>
        <dbReference type="ARBA" id="ARBA00022801"/>
    </source>
</evidence>
<sequence>MIPAGRLLIIGNTKCTPHLDITPQKTGYPLLSPDILHCLAKEKDDRIEIIVSDARSDSFKKECRDALTETGFSNFDFLHIHDLNLPDEDYYLKRLSKAKTIFFVGDQSRTYDILKRSGIIRFLYRKYMFDSGFTIAGMSLGALCIPGIMLVGREDSSSGMIPGLGFLTHCIVDSQFVHKTRFEKLASTVIQHREFLGLGLGSDTALIIEKGWFASCRGTGTIMVINARNVKKESNESSVYVKNLKGRILINGCTINLMNGEVA</sequence>
<comment type="similarity">
    <text evidence="1">Belongs to the peptidase S51 family.</text>
</comment>
<dbReference type="Proteomes" id="UP000184047">
    <property type="component" value="Unassembled WGS sequence"/>
</dbReference>
<keyword evidence="6" id="KW-1185">Reference proteome</keyword>
<dbReference type="AlphaFoldDB" id="A0A1M5UN91"/>
<dbReference type="GO" id="GO:0006508">
    <property type="term" value="P:proteolysis"/>
    <property type="evidence" value="ECO:0007669"/>
    <property type="project" value="UniProtKB-KW"/>
</dbReference>
<dbReference type="InterPro" id="IPR005320">
    <property type="entry name" value="Peptidase_S51"/>
</dbReference>
<dbReference type="InterPro" id="IPR029062">
    <property type="entry name" value="Class_I_gatase-like"/>
</dbReference>
<keyword evidence="2" id="KW-0645">Protease</keyword>
<gene>
    <name evidence="5" type="ORF">SAMN05421866_3306</name>
</gene>
<dbReference type="Gene3D" id="3.40.50.880">
    <property type="match status" value="1"/>
</dbReference>
<dbReference type="GO" id="GO:0008236">
    <property type="term" value="F:serine-type peptidase activity"/>
    <property type="evidence" value="ECO:0007669"/>
    <property type="project" value="UniProtKB-KW"/>
</dbReference>
<dbReference type="Pfam" id="PF03575">
    <property type="entry name" value="Peptidase_S51"/>
    <property type="match status" value="1"/>
</dbReference>
<protein>
    <submittedName>
        <fullName evidence="5">Cyanophycinase</fullName>
    </submittedName>
</protein>
<dbReference type="RefSeq" id="WP_073064927.1">
    <property type="nucleotide sequence ID" value="NZ_FQWT01000005.1"/>
</dbReference>
<evidence type="ECO:0000256" key="4">
    <source>
        <dbReference type="ARBA" id="ARBA00022825"/>
    </source>
</evidence>
<dbReference type="SUPFAM" id="SSF52317">
    <property type="entry name" value="Class I glutamine amidotransferase-like"/>
    <property type="match status" value="1"/>
</dbReference>
<reference evidence="6" key="1">
    <citation type="submission" date="2016-11" db="EMBL/GenBank/DDBJ databases">
        <authorList>
            <person name="Varghese N."/>
            <person name="Submissions S."/>
        </authorList>
    </citation>
    <scope>NUCLEOTIDE SEQUENCE [LARGE SCALE GENOMIC DNA]</scope>
    <source>
        <strain evidence="6">DSM 19055</strain>
    </source>
</reference>
<evidence type="ECO:0000256" key="2">
    <source>
        <dbReference type="ARBA" id="ARBA00022670"/>
    </source>
</evidence>
<dbReference type="OrthoDB" id="1254762at2"/>
<dbReference type="EMBL" id="FQWT01000005">
    <property type="protein sequence ID" value="SHH64439.1"/>
    <property type="molecule type" value="Genomic_DNA"/>
</dbReference>
<proteinExistence type="inferred from homology"/>
<evidence type="ECO:0000256" key="1">
    <source>
        <dbReference type="ARBA" id="ARBA00006534"/>
    </source>
</evidence>
<organism evidence="5 6">
    <name type="scientific">Chryseobacterium oranimense</name>
    <dbReference type="NCBI Taxonomy" id="421058"/>
    <lineage>
        <taxon>Bacteria</taxon>
        <taxon>Pseudomonadati</taxon>
        <taxon>Bacteroidota</taxon>
        <taxon>Flavobacteriia</taxon>
        <taxon>Flavobacteriales</taxon>
        <taxon>Weeksellaceae</taxon>
        <taxon>Chryseobacterium group</taxon>
        <taxon>Chryseobacterium</taxon>
    </lineage>
</organism>
<name>A0A1M5UN91_9FLAO</name>
<evidence type="ECO:0000313" key="6">
    <source>
        <dbReference type="Proteomes" id="UP000184047"/>
    </source>
</evidence>
<accession>A0A1M5UN91</accession>
<evidence type="ECO:0000313" key="5">
    <source>
        <dbReference type="EMBL" id="SHH64439.1"/>
    </source>
</evidence>
<keyword evidence="4" id="KW-0720">Serine protease</keyword>
<dbReference type="PANTHER" id="PTHR36175:SF1">
    <property type="entry name" value="CYANOPHYCINASE"/>
    <property type="match status" value="1"/>
</dbReference>
<keyword evidence="3" id="KW-0378">Hydrolase</keyword>
<dbReference type="PANTHER" id="PTHR36175">
    <property type="entry name" value="CYANOPHYCINASE"/>
    <property type="match status" value="1"/>
</dbReference>
<dbReference type="STRING" id="421058.SAMN05421866_3306"/>